<keyword evidence="1" id="KW-0472">Membrane</keyword>
<reference evidence="4 5" key="1">
    <citation type="submission" date="2019-01" db="EMBL/GenBank/DDBJ databases">
        <authorList>
            <person name="Chen W.-M."/>
        </authorList>
    </citation>
    <scope>NUCLEOTIDE SEQUENCE [LARGE SCALE GENOMIC DNA]</scope>
    <source>
        <strain evidence="4 5">ICH-3</strain>
    </source>
</reference>
<dbReference type="Gene3D" id="3.90.50.10">
    <property type="entry name" value="Photosynthetic Reaction Center, subunit H, domain 2"/>
    <property type="match status" value="1"/>
</dbReference>
<evidence type="ECO:0000313" key="4">
    <source>
        <dbReference type="EMBL" id="RVT50803.1"/>
    </source>
</evidence>
<keyword evidence="1" id="KW-1133">Transmembrane helix</keyword>
<evidence type="ECO:0000259" key="3">
    <source>
        <dbReference type="Pfam" id="PF05239"/>
    </source>
</evidence>
<feature type="transmembrane region" description="Helical" evidence="1">
    <location>
        <begin position="12"/>
        <end position="32"/>
    </location>
</feature>
<feature type="domain" description="PRC-barrel" evidence="3">
    <location>
        <begin position="146"/>
        <end position="210"/>
    </location>
</feature>
<dbReference type="Gene3D" id="4.10.540.10">
    <property type="entry name" value="Photosynthetic reaction centre, H subunit, N-terminal domain"/>
    <property type="match status" value="1"/>
</dbReference>
<dbReference type="GO" id="GO:0030077">
    <property type="term" value="C:plasma membrane light-harvesting complex"/>
    <property type="evidence" value="ECO:0007669"/>
    <property type="project" value="InterPro"/>
</dbReference>
<protein>
    <submittedName>
        <fullName evidence="4">Photosynthetic reaction center subunit H</fullName>
    </submittedName>
</protein>
<dbReference type="Pfam" id="PF05239">
    <property type="entry name" value="PRC"/>
    <property type="match status" value="1"/>
</dbReference>
<dbReference type="SUPFAM" id="SSF81490">
    <property type="entry name" value="Photosystem II reaction centre subunit H, transmembrane region"/>
    <property type="match status" value="1"/>
</dbReference>
<organism evidence="4 5">
    <name type="scientific">Rubrivivax albus</name>
    <dbReference type="NCBI Taxonomy" id="2499835"/>
    <lineage>
        <taxon>Bacteria</taxon>
        <taxon>Pseudomonadati</taxon>
        <taxon>Pseudomonadota</taxon>
        <taxon>Betaproteobacteria</taxon>
        <taxon>Burkholderiales</taxon>
        <taxon>Sphaerotilaceae</taxon>
        <taxon>Rubrivivax</taxon>
    </lineage>
</organism>
<dbReference type="InterPro" id="IPR015810">
    <property type="entry name" value="Photo_RC_H_N"/>
</dbReference>
<feature type="domain" description="Photosynthetic reaction centre H subunit N-terminal" evidence="2">
    <location>
        <begin position="5"/>
        <end position="133"/>
    </location>
</feature>
<evidence type="ECO:0000313" key="5">
    <source>
        <dbReference type="Proteomes" id="UP000288178"/>
    </source>
</evidence>
<name>A0A3S2VWD2_9BURK</name>
<sequence length="256" mass="27898">MGTGAITQSVDVAQLVLYLFWIFFAGLIYYLVRENHREGYPMQVDHERDTTITGWPVPRPKTYTLPDGSTVTVPRAMDPQPEISAEAAHGYAAAPLVPVGDPLTAGVGPGAWALRADVPDPDLEGQPKIRPLRDWGEDFGVAHGSVDPRGLPVIGADGVVAGTCTDAWLDRMEMIFRFLEVEVATADGTRRVLLPMNFARVVRTGVHVKALMGAQFAGVPATRHPDQVTLREEDRIAAYYGAGTLYADPDRAEPFF</sequence>
<keyword evidence="1" id="KW-0812">Transmembrane</keyword>
<dbReference type="Pfam" id="PF03967">
    <property type="entry name" value="PRCH"/>
    <property type="match status" value="1"/>
</dbReference>
<dbReference type="SUPFAM" id="SSF50346">
    <property type="entry name" value="PRC-barrel domain"/>
    <property type="match status" value="1"/>
</dbReference>
<accession>A0A3S2VWD2</accession>
<dbReference type="RefSeq" id="WP_128198829.1">
    <property type="nucleotide sequence ID" value="NZ_SACT01000004.1"/>
</dbReference>
<dbReference type="Proteomes" id="UP000288178">
    <property type="component" value="Unassembled WGS sequence"/>
</dbReference>
<dbReference type="GO" id="GO:0019684">
    <property type="term" value="P:photosynthesis, light reaction"/>
    <property type="evidence" value="ECO:0007669"/>
    <property type="project" value="InterPro"/>
</dbReference>
<dbReference type="InterPro" id="IPR037097">
    <property type="entry name" value="Photo_RC_H_N_sf"/>
</dbReference>
<dbReference type="OrthoDB" id="8557487at2"/>
<dbReference type="InterPro" id="IPR014747">
    <property type="entry name" value="Bac_photo_RC_H_C"/>
</dbReference>
<dbReference type="InterPro" id="IPR011033">
    <property type="entry name" value="PRC_barrel-like_sf"/>
</dbReference>
<dbReference type="EMBL" id="SACT01000004">
    <property type="protein sequence ID" value="RVT50803.1"/>
    <property type="molecule type" value="Genomic_DNA"/>
</dbReference>
<keyword evidence="5" id="KW-1185">Reference proteome</keyword>
<dbReference type="AlphaFoldDB" id="A0A3S2VWD2"/>
<dbReference type="NCBIfam" id="TIGR01150">
    <property type="entry name" value="puhA"/>
    <property type="match status" value="1"/>
</dbReference>
<evidence type="ECO:0000259" key="2">
    <source>
        <dbReference type="Pfam" id="PF03967"/>
    </source>
</evidence>
<dbReference type="InterPro" id="IPR005652">
    <property type="entry name" value="Photo_RC_H"/>
</dbReference>
<gene>
    <name evidence="4" type="primary">puhA</name>
    <name evidence="4" type="ORF">ENE75_13375</name>
</gene>
<comment type="caution">
    <text evidence="4">The sequence shown here is derived from an EMBL/GenBank/DDBJ whole genome shotgun (WGS) entry which is preliminary data.</text>
</comment>
<evidence type="ECO:0000256" key="1">
    <source>
        <dbReference type="SAM" id="Phobius"/>
    </source>
</evidence>
<dbReference type="InterPro" id="IPR027275">
    <property type="entry name" value="PRC-brl_dom"/>
</dbReference>
<proteinExistence type="predicted"/>